<sequence length="206" mass="21884">MSSDDDSSEERRAEAEMNALLGKSTAKAVSGGGEVEDEEPNFESTVTLAVEMVDGEVVDFESVLEAGPDFSDVSQLVEKSRSKKKSKSGKGKGEAATPASPAAPAAGSPVPDGACPKCHKELKPSQAFVTALGTKWHEACLTCDECDAPLAGPSATSKLFAVADRPYCETHVKTATAKLLNVKDYKETSRKRNKAEEKGKKYISRK</sequence>
<reference evidence="6" key="1">
    <citation type="submission" date="2021-01" db="EMBL/GenBank/DDBJ databases">
        <authorList>
            <person name="Corre E."/>
            <person name="Pelletier E."/>
            <person name="Niang G."/>
            <person name="Scheremetjew M."/>
            <person name="Finn R."/>
            <person name="Kale V."/>
            <person name="Holt S."/>
            <person name="Cochrane G."/>
            <person name="Meng A."/>
            <person name="Brown T."/>
            <person name="Cohen L."/>
        </authorList>
    </citation>
    <scope>NUCLEOTIDE SEQUENCE</scope>
    <source>
        <strain evidence="6">ATCC 50979</strain>
    </source>
</reference>
<dbReference type="EMBL" id="HBGL01007240">
    <property type="protein sequence ID" value="CAD9295823.1"/>
    <property type="molecule type" value="Transcribed_RNA"/>
</dbReference>
<name>A0A7S1VCZ8_9EUKA</name>
<dbReference type="PROSITE" id="PS50023">
    <property type="entry name" value="LIM_DOMAIN_2"/>
    <property type="match status" value="1"/>
</dbReference>
<dbReference type="Pfam" id="PF00412">
    <property type="entry name" value="LIM"/>
    <property type="match status" value="1"/>
</dbReference>
<dbReference type="InterPro" id="IPR001781">
    <property type="entry name" value="Znf_LIM"/>
</dbReference>
<evidence type="ECO:0000256" key="3">
    <source>
        <dbReference type="PROSITE-ProRule" id="PRU00125"/>
    </source>
</evidence>
<evidence type="ECO:0000256" key="2">
    <source>
        <dbReference type="ARBA" id="ARBA00022833"/>
    </source>
</evidence>
<keyword evidence="2 3" id="KW-0862">Zinc</keyword>
<dbReference type="GO" id="GO:0046872">
    <property type="term" value="F:metal ion binding"/>
    <property type="evidence" value="ECO:0007669"/>
    <property type="project" value="UniProtKB-KW"/>
</dbReference>
<dbReference type="SMART" id="SM00132">
    <property type="entry name" value="LIM"/>
    <property type="match status" value="1"/>
</dbReference>
<evidence type="ECO:0000259" key="5">
    <source>
        <dbReference type="PROSITE" id="PS50023"/>
    </source>
</evidence>
<dbReference type="Gene3D" id="2.10.110.10">
    <property type="entry name" value="Cysteine Rich Protein"/>
    <property type="match status" value="1"/>
</dbReference>
<proteinExistence type="predicted"/>
<feature type="region of interest" description="Disordered" evidence="4">
    <location>
        <begin position="184"/>
        <end position="206"/>
    </location>
</feature>
<feature type="region of interest" description="Disordered" evidence="4">
    <location>
        <begin position="69"/>
        <end position="116"/>
    </location>
</feature>
<gene>
    <name evidence="6" type="ORF">SSP0437_LOCUS5591</name>
</gene>
<dbReference type="CDD" id="cd08368">
    <property type="entry name" value="LIM"/>
    <property type="match status" value="1"/>
</dbReference>
<feature type="region of interest" description="Disordered" evidence="4">
    <location>
        <begin position="1"/>
        <end position="43"/>
    </location>
</feature>
<evidence type="ECO:0000256" key="1">
    <source>
        <dbReference type="ARBA" id="ARBA00022723"/>
    </source>
</evidence>
<dbReference type="AlphaFoldDB" id="A0A7S1VCZ8"/>
<organism evidence="6">
    <name type="scientific">Sexangularia sp. CB-2014</name>
    <dbReference type="NCBI Taxonomy" id="1486929"/>
    <lineage>
        <taxon>Eukaryota</taxon>
        <taxon>Amoebozoa</taxon>
        <taxon>Tubulinea</taxon>
        <taxon>Elardia</taxon>
        <taxon>Arcellinida</taxon>
        <taxon>Arcellinida incertae sedis</taxon>
        <taxon>Sexangularia</taxon>
    </lineage>
</organism>
<evidence type="ECO:0000256" key="4">
    <source>
        <dbReference type="SAM" id="MobiDB-lite"/>
    </source>
</evidence>
<evidence type="ECO:0000313" key="6">
    <source>
        <dbReference type="EMBL" id="CAD9295823.1"/>
    </source>
</evidence>
<feature type="domain" description="LIM zinc-binding" evidence="5">
    <location>
        <begin position="113"/>
        <end position="178"/>
    </location>
</feature>
<feature type="compositionally biased region" description="Low complexity" evidence="4">
    <location>
        <begin position="95"/>
        <end position="114"/>
    </location>
</feature>
<feature type="compositionally biased region" description="Basic and acidic residues" evidence="4">
    <location>
        <begin position="184"/>
        <end position="200"/>
    </location>
</feature>
<dbReference type="PROSITE" id="PS00478">
    <property type="entry name" value="LIM_DOMAIN_1"/>
    <property type="match status" value="1"/>
</dbReference>
<accession>A0A7S1VCZ8</accession>
<protein>
    <recommendedName>
        <fullName evidence="5">LIM zinc-binding domain-containing protein</fullName>
    </recommendedName>
</protein>
<feature type="compositionally biased region" description="Basic residues" evidence="4">
    <location>
        <begin position="81"/>
        <end position="90"/>
    </location>
</feature>
<keyword evidence="1 3" id="KW-0479">Metal-binding</keyword>
<keyword evidence="3" id="KW-0440">LIM domain</keyword>